<accession>A0A2T1HRW3</accession>
<dbReference type="AlphaFoldDB" id="A0A2T1HRW3"/>
<name>A0A2T1HRW3_9HYPH</name>
<evidence type="ECO:0000313" key="1">
    <source>
        <dbReference type="EMBL" id="PSC04388.1"/>
    </source>
</evidence>
<evidence type="ECO:0000313" key="2">
    <source>
        <dbReference type="Proteomes" id="UP000239772"/>
    </source>
</evidence>
<sequence>MPASSSIAETVAFGRKAAAPQAVAAPQVAPGHSLRAAALVLAGGLLAGSAAFLISSAKPEPPRLLSVGIGPATLSVNSTLVRNPAQRRDGQAGRLDLALSWPGLEASKPPSPSDAGADAFALKDVLLVTILAADDGLDPSALPAQLYGRYLESGVEDGPAGLIRRSFRARSPYEGEVLFIAPPDGRRFAARCELARPSPDSLPHMCIAQFRRDGLDVQLRMDARLLDQWEAIDERLRHLVDKMLG</sequence>
<reference evidence="2" key="1">
    <citation type="submission" date="2018-03" db="EMBL/GenBank/DDBJ databases">
        <authorList>
            <person name="Sun L."/>
            <person name="Liu H."/>
            <person name="Chen W."/>
            <person name="Huang K."/>
            <person name="Liu W."/>
            <person name="Gao X."/>
        </authorList>
    </citation>
    <scope>NUCLEOTIDE SEQUENCE [LARGE SCALE GENOMIC DNA]</scope>
    <source>
        <strain evidence="2">SH9</strain>
    </source>
</reference>
<keyword evidence="2" id="KW-1185">Reference proteome</keyword>
<comment type="caution">
    <text evidence="1">The sequence shown here is derived from an EMBL/GenBank/DDBJ whole genome shotgun (WGS) entry which is preliminary data.</text>
</comment>
<organism evidence="1 2">
    <name type="scientific">Alsobacter soli</name>
    <dbReference type="NCBI Taxonomy" id="2109933"/>
    <lineage>
        <taxon>Bacteria</taxon>
        <taxon>Pseudomonadati</taxon>
        <taxon>Pseudomonadota</taxon>
        <taxon>Alphaproteobacteria</taxon>
        <taxon>Hyphomicrobiales</taxon>
        <taxon>Alsobacteraceae</taxon>
        <taxon>Alsobacter</taxon>
    </lineage>
</organism>
<dbReference type="Proteomes" id="UP000239772">
    <property type="component" value="Unassembled WGS sequence"/>
</dbReference>
<gene>
    <name evidence="1" type="ORF">SLNSH_14265</name>
</gene>
<dbReference type="EMBL" id="PVZS01000014">
    <property type="protein sequence ID" value="PSC04388.1"/>
    <property type="molecule type" value="Genomic_DNA"/>
</dbReference>
<protein>
    <submittedName>
        <fullName evidence="1">Uncharacterized protein</fullName>
    </submittedName>
</protein>
<dbReference type="RefSeq" id="WP_106337683.1">
    <property type="nucleotide sequence ID" value="NZ_PVZS01000014.1"/>
</dbReference>
<dbReference type="OrthoDB" id="7959514at2"/>
<proteinExistence type="predicted"/>